<organism evidence="2 4">
    <name type="scientific">Leyella lascolaii</name>
    <dbReference type="NCBI Taxonomy" id="1776379"/>
    <lineage>
        <taxon>Bacteria</taxon>
        <taxon>Pseudomonadati</taxon>
        <taxon>Bacteroidota</taxon>
        <taxon>Bacteroidia</taxon>
        <taxon>Bacteroidales</taxon>
        <taxon>Prevotellaceae</taxon>
        <taxon>Leyella</taxon>
    </lineage>
</organism>
<evidence type="ECO:0000313" key="1">
    <source>
        <dbReference type="EMBL" id="MDN0022546.1"/>
    </source>
</evidence>
<protein>
    <recommendedName>
        <fullName evidence="5">Lipoprotein</fullName>
    </recommendedName>
</protein>
<proteinExistence type="predicted"/>
<reference evidence="2" key="1">
    <citation type="submission" date="2023-06" db="EMBL/GenBank/DDBJ databases">
        <authorList>
            <person name="Zeman M."/>
            <person name="Kubasova T."/>
            <person name="Jahodarova E."/>
            <person name="Nykrynova M."/>
            <person name="Rychlik I."/>
        </authorList>
    </citation>
    <scope>NUCLEOTIDE SEQUENCE</scope>
    <source>
        <strain evidence="2">ET15</strain>
        <strain evidence="1">ET37</strain>
    </source>
</reference>
<dbReference type="EMBL" id="JAUEIF010000006">
    <property type="protein sequence ID" value="MDN0025457.1"/>
    <property type="molecule type" value="Genomic_DNA"/>
</dbReference>
<evidence type="ECO:0000313" key="4">
    <source>
        <dbReference type="Proteomes" id="UP001168478"/>
    </source>
</evidence>
<evidence type="ECO:0000313" key="3">
    <source>
        <dbReference type="Proteomes" id="UP001167831"/>
    </source>
</evidence>
<dbReference type="Proteomes" id="UP001167831">
    <property type="component" value="Unassembled WGS sequence"/>
</dbReference>
<reference evidence="2" key="2">
    <citation type="submission" date="2023-08" db="EMBL/GenBank/DDBJ databases">
        <title>Identification and characterization of horizontal gene transfer across gut microbiota members of farm animals based on homology search.</title>
        <authorList>
            <person name="Schwarzerova J."/>
            <person name="Nykrynova M."/>
            <person name="Jureckova K."/>
            <person name="Cejkova D."/>
            <person name="Rychlik I."/>
        </authorList>
    </citation>
    <scope>NUCLEOTIDE SEQUENCE</scope>
    <source>
        <strain evidence="2">ET15</strain>
        <strain evidence="1">ET37</strain>
    </source>
</reference>
<accession>A0AAW7JJ21</accession>
<sequence>MANLILILVSSLIVMSCGRNRCASIQNTYFIGDTSVNQFVLRDTSSFVNIEKLPDIIDDPNFGEFIGFSNASSSEFLLLVRENGGLHNQYNYFCLTDSVLPEYKPKIVILEDSVFYTTLGVHIGSSETEFSEKYKEMTFSVSKSANKKTYEFQDITNLYRSVYIFDKGYLKHIEFGYTW</sequence>
<evidence type="ECO:0000313" key="2">
    <source>
        <dbReference type="EMBL" id="MDN0025457.1"/>
    </source>
</evidence>
<gene>
    <name evidence="1" type="ORF">QVN81_05835</name>
    <name evidence="2" type="ORF">QVN84_07990</name>
</gene>
<comment type="caution">
    <text evidence="2">The sequence shown here is derived from an EMBL/GenBank/DDBJ whole genome shotgun (WGS) entry which is preliminary data.</text>
</comment>
<dbReference type="Proteomes" id="UP001168478">
    <property type="component" value="Unassembled WGS sequence"/>
</dbReference>
<dbReference type="EMBL" id="JAUEIE010000004">
    <property type="protein sequence ID" value="MDN0022546.1"/>
    <property type="molecule type" value="Genomic_DNA"/>
</dbReference>
<keyword evidence="3" id="KW-1185">Reference proteome</keyword>
<evidence type="ECO:0008006" key="5">
    <source>
        <dbReference type="Google" id="ProtNLM"/>
    </source>
</evidence>
<name>A0AAW7JJ21_9BACT</name>
<dbReference type="RefSeq" id="WP_289825049.1">
    <property type="nucleotide sequence ID" value="NZ_JAUEIE010000004.1"/>
</dbReference>
<dbReference type="AlphaFoldDB" id="A0AAW7JJ21"/>